<organism evidence="3 4">
    <name type="scientific">Streptomyces gossypii</name>
    <dbReference type="NCBI Taxonomy" id="2883101"/>
    <lineage>
        <taxon>Bacteria</taxon>
        <taxon>Bacillati</taxon>
        <taxon>Actinomycetota</taxon>
        <taxon>Actinomycetes</taxon>
        <taxon>Kitasatosporales</taxon>
        <taxon>Streptomycetaceae</taxon>
        <taxon>Streptomyces</taxon>
    </lineage>
</organism>
<dbReference type="InterPro" id="IPR045436">
    <property type="entry name" value="DUF6507"/>
</dbReference>
<name>A0ABT2JWR0_9ACTN</name>
<evidence type="ECO:0000313" key="3">
    <source>
        <dbReference type="EMBL" id="MCT2592166.1"/>
    </source>
</evidence>
<reference evidence="3 4" key="1">
    <citation type="submission" date="2021-10" db="EMBL/GenBank/DDBJ databases">
        <title>Streptomyces gossypii sp. nov., isolated from soil collected from cotton field.</title>
        <authorList>
            <person name="Ge X."/>
            <person name="Chen X."/>
            <person name="Liu W."/>
        </authorList>
    </citation>
    <scope>NUCLEOTIDE SEQUENCE [LARGE SCALE GENOMIC DNA]</scope>
    <source>
        <strain evidence="3 4">N2-109</strain>
    </source>
</reference>
<dbReference type="Proteomes" id="UP001156389">
    <property type="component" value="Unassembled WGS sequence"/>
</dbReference>
<dbReference type="Pfam" id="PF20117">
    <property type="entry name" value="DUF6507"/>
    <property type="match status" value="1"/>
</dbReference>
<feature type="compositionally biased region" description="Low complexity" evidence="2">
    <location>
        <begin position="49"/>
        <end position="65"/>
    </location>
</feature>
<dbReference type="RefSeq" id="WP_260219496.1">
    <property type="nucleotide sequence ID" value="NZ_JAJAGO010000009.1"/>
</dbReference>
<accession>A0ABT2JWR0</accession>
<protein>
    <submittedName>
        <fullName evidence="3">DUF6507 family protein</fullName>
    </submittedName>
</protein>
<feature type="region of interest" description="Disordered" evidence="2">
    <location>
        <begin position="45"/>
        <end position="72"/>
    </location>
</feature>
<keyword evidence="1" id="KW-0175">Coiled coil</keyword>
<evidence type="ECO:0000256" key="1">
    <source>
        <dbReference type="SAM" id="Coils"/>
    </source>
</evidence>
<keyword evidence="4" id="KW-1185">Reference proteome</keyword>
<gene>
    <name evidence="3" type="ORF">LHJ74_20035</name>
</gene>
<evidence type="ECO:0000313" key="4">
    <source>
        <dbReference type="Proteomes" id="UP001156389"/>
    </source>
</evidence>
<comment type="caution">
    <text evidence="3">The sequence shown here is derived from an EMBL/GenBank/DDBJ whole genome shotgun (WGS) entry which is preliminary data.</text>
</comment>
<proteinExistence type="predicted"/>
<dbReference type="EMBL" id="JAJAGO010000009">
    <property type="protein sequence ID" value="MCT2592166.1"/>
    <property type="molecule type" value="Genomic_DNA"/>
</dbReference>
<evidence type="ECO:0000256" key="2">
    <source>
        <dbReference type="SAM" id="MobiDB-lite"/>
    </source>
</evidence>
<sequence length="147" mass="15204">MPVWDLWPTDIGRILTNTGEEIDGLQAQVEAYSENITSAARSAGTLGTAAGSQGSDQAASQGGNQRTDGGVGGAVAGAVGEFATRTQEDLLYIGVRGARSVKGASDAAVQYLRGDQDMAADTMHKTLAEPDMDAWMKKARAEAKGEG</sequence>
<feature type="coiled-coil region" evidence="1">
    <location>
        <begin position="15"/>
        <end position="42"/>
    </location>
</feature>